<reference evidence="5 6" key="1">
    <citation type="submission" date="2020-08" db="EMBL/GenBank/DDBJ databases">
        <title>Sequencing the genomes of 1000 actinobacteria strains.</title>
        <authorList>
            <person name="Klenk H.-P."/>
        </authorList>
    </citation>
    <scope>NUCLEOTIDE SEQUENCE [LARGE SCALE GENOMIC DNA]</scope>
    <source>
        <strain evidence="5 6">DSM 44551</strain>
    </source>
</reference>
<evidence type="ECO:0000256" key="1">
    <source>
        <dbReference type="ARBA" id="ARBA00023015"/>
    </source>
</evidence>
<dbReference type="Gene3D" id="1.10.10.10">
    <property type="entry name" value="Winged helix-like DNA-binding domain superfamily/Winged helix DNA-binding domain"/>
    <property type="match status" value="1"/>
</dbReference>
<evidence type="ECO:0000256" key="3">
    <source>
        <dbReference type="ARBA" id="ARBA00023163"/>
    </source>
</evidence>
<dbReference type="GO" id="GO:0003677">
    <property type="term" value="F:DNA binding"/>
    <property type="evidence" value="ECO:0007669"/>
    <property type="project" value="UniProtKB-KW"/>
</dbReference>
<protein>
    <submittedName>
        <fullName evidence="5">DNA-binding FadR family transcriptional regulator</fullName>
    </submittedName>
</protein>
<dbReference type="InterPro" id="IPR036388">
    <property type="entry name" value="WH-like_DNA-bd_sf"/>
</dbReference>
<dbReference type="Pfam" id="PF00392">
    <property type="entry name" value="GntR"/>
    <property type="match status" value="1"/>
</dbReference>
<evidence type="ECO:0000256" key="2">
    <source>
        <dbReference type="ARBA" id="ARBA00023125"/>
    </source>
</evidence>
<dbReference type="SMART" id="SM00345">
    <property type="entry name" value="HTH_GNTR"/>
    <property type="match status" value="1"/>
</dbReference>
<feature type="domain" description="HTH gntR-type" evidence="4">
    <location>
        <begin position="13"/>
        <end position="81"/>
    </location>
</feature>
<dbReference type="PRINTS" id="PR00035">
    <property type="entry name" value="HTHGNTR"/>
</dbReference>
<dbReference type="Gene3D" id="1.20.120.530">
    <property type="entry name" value="GntR ligand-binding domain-like"/>
    <property type="match status" value="1"/>
</dbReference>
<keyword evidence="3" id="KW-0804">Transcription</keyword>
<dbReference type="Proteomes" id="UP000572635">
    <property type="component" value="Unassembled WGS sequence"/>
</dbReference>
<dbReference type="Pfam" id="PF07729">
    <property type="entry name" value="FCD"/>
    <property type="match status" value="1"/>
</dbReference>
<dbReference type="SUPFAM" id="SSF48008">
    <property type="entry name" value="GntR ligand-binding domain-like"/>
    <property type="match status" value="1"/>
</dbReference>
<name>A0A7W8VH57_9ACTN</name>
<dbReference type="RefSeq" id="WP_184399642.1">
    <property type="nucleotide sequence ID" value="NZ_BAAAJD010000109.1"/>
</dbReference>
<dbReference type="InterPro" id="IPR011711">
    <property type="entry name" value="GntR_C"/>
</dbReference>
<proteinExistence type="predicted"/>
<dbReference type="CDD" id="cd07377">
    <property type="entry name" value="WHTH_GntR"/>
    <property type="match status" value="1"/>
</dbReference>
<dbReference type="PROSITE" id="PS50949">
    <property type="entry name" value="HTH_GNTR"/>
    <property type="match status" value="1"/>
</dbReference>
<evidence type="ECO:0000313" key="5">
    <source>
        <dbReference type="EMBL" id="MBB5436257.1"/>
    </source>
</evidence>
<comment type="caution">
    <text evidence="5">The sequence shown here is derived from an EMBL/GenBank/DDBJ whole genome shotgun (WGS) entry which is preliminary data.</text>
</comment>
<dbReference type="SMART" id="SM00895">
    <property type="entry name" value="FCD"/>
    <property type="match status" value="1"/>
</dbReference>
<accession>A0A7W8VH57</accession>
<keyword evidence="6" id="KW-1185">Reference proteome</keyword>
<dbReference type="PANTHER" id="PTHR43537">
    <property type="entry name" value="TRANSCRIPTIONAL REGULATOR, GNTR FAMILY"/>
    <property type="match status" value="1"/>
</dbReference>
<organism evidence="5 6">
    <name type="scientific">Nocardiopsis composta</name>
    <dbReference type="NCBI Taxonomy" id="157465"/>
    <lineage>
        <taxon>Bacteria</taxon>
        <taxon>Bacillati</taxon>
        <taxon>Actinomycetota</taxon>
        <taxon>Actinomycetes</taxon>
        <taxon>Streptosporangiales</taxon>
        <taxon>Nocardiopsidaceae</taxon>
        <taxon>Nocardiopsis</taxon>
    </lineage>
</organism>
<dbReference type="InterPro" id="IPR008920">
    <property type="entry name" value="TF_FadR/GntR_C"/>
</dbReference>
<keyword evidence="1" id="KW-0805">Transcription regulation</keyword>
<dbReference type="EMBL" id="JACHDB010000002">
    <property type="protein sequence ID" value="MBB5436257.1"/>
    <property type="molecule type" value="Genomic_DNA"/>
</dbReference>
<evidence type="ECO:0000259" key="4">
    <source>
        <dbReference type="PROSITE" id="PS50949"/>
    </source>
</evidence>
<gene>
    <name evidence="5" type="ORF">HDA36_006405</name>
</gene>
<dbReference type="PANTHER" id="PTHR43537:SF5">
    <property type="entry name" value="UXU OPERON TRANSCRIPTIONAL REGULATOR"/>
    <property type="match status" value="1"/>
</dbReference>
<dbReference type="AlphaFoldDB" id="A0A7W8VH57"/>
<dbReference type="InterPro" id="IPR000524">
    <property type="entry name" value="Tscrpt_reg_HTH_GntR"/>
</dbReference>
<dbReference type="SUPFAM" id="SSF46785">
    <property type="entry name" value="Winged helix' DNA-binding domain"/>
    <property type="match status" value="1"/>
</dbReference>
<evidence type="ECO:0000313" key="6">
    <source>
        <dbReference type="Proteomes" id="UP000572635"/>
    </source>
</evidence>
<keyword evidence="2 5" id="KW-0238">DNA-binding</keyword>
<dbReference type="GO" id="GO:0003700">
    <property type="term" value="F:DNA-binding transcription factor activity"/>
    <property type="evidence" value="ECO:0007669"/>
    <property type="project" value="InterPro"/>
</dbReference>
<sequence length="239" mass="26400">MDGATKRRRNGARAKQRALQDAIKALIVERGLAPGAALPPEFELMEELDVSRHPLREAMKALEALGIVDIRHGHGTYVGSVSLSGLEAGLAFRSALSVHGDLADIRNLLEVREVLENGLVPRVLAAYDRLDFAELEAAVRTMEERAEEGEYVPEADWRFHEALYAPLGNDLVTDLLRVFWRVFNSLDDALPRADTTPAMTAGWHRAILTALRNRDEPALYAAVEDHFKGIQARVHPGPG</sequence>
<dbReference type="InterPro" id="IPR036390">
    <property type="entry name" value="WH_DNA-bd_sf"/>
</dbReference>